<sequence length="90" mass="10022">MFSPQQSYLVTTLSVGDRCRSPPPPQMATTRSCNSLLAANHHCRHQSSTATSTRTRTLRHLSRQPPLMPAPSTTMIATSHPIPSTDYHYF</sequence>
<organism evidence="1 2">
    <name type="scientific">Dendrobium nobile</name>
    <name type="common">Orchid</name>
    <dbReference type="NCBI Taxonomy" id="94219"/>
    <lineage>
        <taxon>Eukaryota</taxon>
        <taxon>Viridiplantae</taxon>
        <taxon>Streptophyta</taxon>
        <taxon>Embryophyta</taxon>
        <taxon>Tracheophyta</taxon>
        <taxon>Spermatophyta</taxon>
        <taxon>Magnoliopsida</taxon>
        <taxon>Liliopsida</taxon>
        <taxon>Asparagales</taxon>
        <taxon>Orchidaceae</taxon>
        <taxon>Epidendroideae</taxon>
        <taxon>Malaxideae</taxon>
        <taxon>Dendrobiinae</taxon>
        <taxon>Dendrobium</taxon>
    </lineage>
</organism>
<proteinExistence type="predicted"/>
<keyword evidence="2" id="KW-1185">Reference proteome</keyword>
<dbReference type="EMBL" id="JAGYWB010000009">
    <property type="protein sequence ID" value="KAI0510528.1"/>
    <property type="molecule type" value="Genomic_DNA"/>
</dbReference>
<reference evidence="1" key="1">
    <citation type="journal article" date="2022" name="Front. Genet.">
        <title>Chromosome-Scale Assembly of the Dendrobium nobile Genome Provides Insights Into the Molecular Mechanism of the Biosynthesis of the Medicinal Active Ingredient of Dendrobium.</title>
        <authorList>
            <person name="Xu Q."/>
            <person name="Niu S.-C."/>
            <person name="Li K.-L."/>
            <person name="Zheng P.-J."/>
            <person name="Zhang X.-J."/>
            <person name="Jia Y."/>
            <person name="Liu Y."/>
            <person name="Niu Y.-X."/>
            <person name="Yu L.-H."/>
            <person name="Chen D.-F."/>
            <person name="Zhang G.-Q."/>
        </authorList>
    </citation>
    <scope>NUCLEOTIDE SEQUENCE</scope>
    <source>
        <tissue evidence="1">Leaf</tissue>
    </source>
</reference>
<accession>A0A8T3BHG6</accession>
<comment type="caution">
    <text evidence="1">The sequence shown here is derived from an EMBL/GenBank/DDBJ whole genome shotgun (WGS) entry which is preliminary data.</text>
</comment>
<name>A0A8T3BHG6_DENNO</name>
<dbReference type="AlphaFoldDB" id="A0A8T3BHG6"/>
<evidence type="ECO:0000313" key="2">
    <source>
        <dbReference type="Proteomes" id="UP000829196"/>
    </source>
</evidence>
<evidence type="ECO:0000313" key="1">
    <source>
        <dbReference type="EMBL" id="KAI0510528.1"/>
    </source>
</evidence>
<protein>
    <submittedName>
        <fullName evidence="1">Uncharacterized protein</fullName>
    </submittedName>
</protein>
<dbReference type="Proteomes" id="UP000829196">
    <property type="component" value="Unassembled WGS sequence"/>
</dbReference>
<gene>
    <name evidence="1" type="ORF">KFK09_011132</name>
</gene>